<reference evidence="3" key="1">
    <citation type="submission" date="2025-08" db="UniProtKB">
        <authorList>
            <consortium name="RefSeq"/>
        </authorList>
    </citation>
    <scope>IDENTIFICATION</scope>
    <source>
        <strain evidence="3">Mau12</strain>
        <tissue evidence="3">Whole Body</tissue>
    </source>
</reference>
<dbReference type="RefSeq" id="XP_033170390.1">
    <property type="nucleotide sequence ID" value="XM_033314499.1"/>
</dbReference>
<proteinExistence type="predicted"/>
<feature type="region of interest" description="Disordered" evidence="1">
    <location>
        <begin position="1"/>
        <end position="80"/>
    </location>
</feature>
<evidence type="ECO:0000256" key="1">
    <source>
        <dbReference type="SAM" id="MobiDB-lite"/>
    </source>
</evidence>
<sequence>MGAQLAGEKRAEGGGTGSETGPHPPQMKDSTTKGTEKSEHAENALPGQPQQETDGPPIPKQEYPQPMHVSRRLTRSRSITTDIQRMPTEAIYAEFDRLIQQVEGHLGPVAAEAPCLDVAARLQSCLQAHRQRSCNCFAAMEEYRHCVVRATQNRVDDLADMEPPMMPVVPPQVMPPPAVPPPNARGNRRWWKFWTWFR</sequence>
<dbReference type="Proteomes" id="UP000515162">
    <property type="component" value="Chromosome X"/>
</dbReference>
<keyword evidence="2" id="KW-1185">Reference proteome</keyword>
<organism evidence="2 3">
    <name type="scientific">Drosophila mauritiana</name>
    <name type="common">Fruit fly</name>
    <dbReference type="NCBI Taxonomy" id="7226"/>
    <lineage>
        <taxon>Eukaryota</taxon>
        <taxon>Metazoa</taxon>
        <taxon>Ecdysozoa</taxon>
        <taxon>Arthropoda</taxon>
        <taxon>Hexapoda</taxon>
        <taxon>Insecta</taxon>
        <taxon>Pterygota</taxon>
        <taxon>Neoptera</taxon>
        <taxon>Endopterygota</taxon>
        <taxon>Diptera</taxon>
        <taxon>Brachycera</taxon>
        <taxon>Muscomorpha</taxon>
        <taxon>Ephydroidea</taxon>
        <taxon>Drosophilidae</taxon>
        <taxon>Drosophila</taxon>
        <taxon>Sophophora</taxon>
    </lineage>
</organism>
<dbReference type="AlphaFoldDB" id="A0A6P8KL53"/>
<dbReference type="InterPro" id="IPR009069">
    <property type="entry name" value="Cys_alpha_HP_mot_SF"/>
</dbReference>
<feature type="compositionally biased region" description="Basic and acidic residues" evidence="1">
    <location>
        <begin position="30"/>
        <end position="42"/>
    </location>
</feature>
<protein>
    <submittedName>
        <fullName evidence="3">Uncharacterized protein LOC117147557</fullName>
    </submittedName>
</protein>
<name>A0A6P8KL53_DROMA</name>
<evidence type="ECO:0000313" key="3">
    <source>
        <dbReference type="RefSeq" id="XP_033170390.1"/>
    </source>
</evidence>
<evidence type="ECO:0000313" key="2">
    <source>
        <dbReference type="Proteomes" id="UP000515162"/>
    </source>
</evidence>
<dbReference type="GeneID" id="117147557"/>
<dbReference type="SUPFAM" id="SSF47072">
    <property type="entry name" value="Cysteine alpha-hairpin motif"/>
    <property type="match status" value="1"/>
</dbReference>
<gene>
    <name evidence="3" type="primary">LOC117147557</name>
</gene>
<accession>A0A6P8KL53</accession>